<feature type="region of interest" description="Disordered" evidence="1">
    <location>
        <begin position="481"/>
        <end position="546"/>
    </location>
</feature>
<organism evidence="2 3">
    <name type="scientific">Zasmidium cellare</name>
    <name type="common">Wine cellar mold</name>
    <name type="synonym">Racodium cellare</name>
    <dbReference type="NCBI Taxonomy" id="395010"/>
    <lineage>
        <taxon>Eukaryota</taxon>
        <taxon>Fungi</taxon>
        <taxon>Dikarya</taxon>
        <taxon>Ascomycota</taxon>
        <taxon>Pezizomycotina</taxon>
        <taxon>Dothideomycetes</taxon>
        <taxon>Dothideomycetidae</taxon>
        <taxon>Mycosphaerellales</taxon>
        <taxon>Mycosphaerellaceae</taxon>
        <taxon>Zasmidium</taxon>
    </lineage>
</organism>
<feature type="compositionally biased region" description="Acidic residues" evidence="1">
    <location>
        <begin position="379"/>
        <end position="397"/>
    </location>
</feature>
<feature type="compositionally biased region" description="Polar residues" evidence="1">
    <location>
        <begin position="506"/>
        <end position="515"/>
    </location>
</feature>
<proteinExistence type="predicted"/>
<evidence type="ECO:0000313" key="2">
    <source>
        <dbReference type="EMBL" id="KAK4503549.1"/>
    </source>
</evidence>
<evidence type="ECO:0000256" key="1">
    <source>
        <dbReference type="SAM" id="MobiDB-lite"/>
    </source>
</evidence>
<feature type="region of interest" description="Disordered" evidence="1">
    <location>
        <begin position="375"/>
        <end position="406"/>
    </location>
</feature>
<dbReference type="Proteomes" id="UP001305779">
    <property type="component" value="Unassembled WGS sequence"/>
</dbReference>
<feature type="region of interest" description="Disordered" evidence="1">
    <location>
        <begin position="42"/>
        <end position="71"/>
    </location>
</feature>
<comment type="caution">
    <text evidence="2">The sequence shown here is derived from an EMBL/GenBank/DDBJ whole genome shotgun (WGS) entry which is preliminary data.</text>
</comment>
<evidence type="ECO:0000313" key="3">
    <source>
        <dbReference type="Proteomes" id="UP001305779"/>
    </source>
</evidence>
<feature type="compositionally biased region" description="Low complexity" evidence="1">
    <location>
        <begin position="42"/>
        <end position="52"/>
    </location>
</feature>
<gene>
    <name evidence="2" type="ORF">PRZ48_004464</name>
</gene>
<reference evidence="2 3" key="1">
    <citation type="journal article" date="2023" name="G3 (Bethesda)">
        <title>A chromosome-level genome assembly of Zasmidium syzygii isolated from banana leaves.</title>
        <authorList>
            <person name="van Westerhoven A.C."/>
            <person name="Mehrabi R."/>
            <person name="Talebi R."/>
            <person name="Steentjes M.B.F."/>
            <person name="Corcolon B."/>
            <person name="Chong P.A."/>
            <person name="Kema G.H.J."/>
            <person name="Seidl M.F."/>
        </authorList>
    </citation>
    <scope>NUCLEOTIDE SEQUENCE [LARGE SCALE GENOMIC DNA]</scope>
    <source>
        <strain evidence="2 3">P124</strain>
    </source>
</reference>
<dbReference type="EMBL" id="JAXOVC010000003">
    <property type="protein sequence ID" value="KAK4503549.1"/>
    <property type="molecule type" value="Genomic_DNA"/>
</dbReference>
<protein>
    <submittedName>
        <fullName evidence="2">Uncharacterized protein</fullName>
    </submittedName>
</protein>
<name>A0ABR0EQ97_ZASCE</name>
<sequence length="607" mass="66798">MAPQDDTLALWALTHAPLMRRLPAELKENIFDIFTSISQTITGGQATQTAAAEPSGPRGDPSIPPSNGKSPFLALPQELHRAIFMSSLPNKQRVIKPRCERDRTPARDKSVAPRHNRTSDFMVLCKQIKEQVTTAIYQERTFEIHVHEGVTGGGIEVLDAGRQLLQYLSEDYGIDTRFTRFGDGGEFGFDRLKKINIVIYPKTNNREERHTAMNTYFMNLALAHMLERASVKNVDRIVSLNISFDNTPRARPAQSTQQTQQGRLNIMRNEIHWWDPSLDQPLSSEVHGMSDIELILRPFSILRKVHNVDVQLPPKVRADVNVQGFVNDLKTVMTSTSNTREFRQDDSFEYQANAIKQDLFNSNFGSLFGRNGDQIGDLTEMEMGGDDDGEGEGEGEGDGSHKHNLSSAEDGLELEAKRMRKELQSFLGFGHDVDDADDVDDSGITPWSMQEQPMPGGSFFALAQAHADAVPSLRARTYLVPPTPVAPPGTSEDRTTQPASGRFSINLDSDATTPHFSAPPARPAPPPLRMSASDPTHLAPASSNNATGIVSRIRTAAATFRQRSSTRRTAPVFFPTNCAVCGAQFTDAAAAAAHAKPCRPLPGLGNY</sequence>
<accession>A0ABR0EQ97</accession>
<keyword evidence="3" id="KW-1185">Reference proteome</keyword>